<dbReference type="PROSITE" id="PS51257">
    <property type="entry name" value="PROKAR_LIPOPROTEIN"/>
    <property type="match status" value="1"/>
</dbReference>
<protein>
    <submittedName>
        <fullName evidence="7">Carbohydrate ABC transporter substrate-binding protein</fullName>
    </submittedName>
</protein>
<proteinExistence type="predicted"/>
<keyword evidence="2 6" id="KW-0732">Signal</keyword>
<dbReference type="Proteomes" id="UP000594480">
    <property type="component" value="Chromosome"/>
</dbReference>
<dbReference type="RefSeq" id="WP_195693138.1">
    <property type="nucleotide sequence ID" value="NZ_CP064760.1"/>
</dbReference>
<feature type="signal peptide" evidence="6">
    <location>
        <begin position="1"/>
        <end position="20"/>
    </location>
</feature>
<evidence type="ECO:0000256" key="2">
    <source>
        <dbReference type="ARBA" id="ARBA00022729"/>
    </source>
</evidence>
<evidence type="ECO:0000256" key="3">
    <source>
        <dbReference type="ARBA" id="ARBA00023136"/>
    </source>
</evidence>
<evidence type="ECO:0000313" key="8">
    <source>
        <dbReference type="Proteomes" id="UP000594480"/>
    </source>
</evidence>
<gene>
    <name evidence="7" type="ORF">IT882_03195</name>
</gene>
<dbReference type="KEGG" id="msf:IT882_03195"/>
<dbReference type="Pfam" id="PF01547">
    <property type="entry name" value="SBP_bac_1"/>
    <property type="match status" value="1"/>
</dbReference>
<evidence type="ECO:0000256" key="4">
    <source>
        <dbReference type="ARBA" id="ARBA00023139"/>
    </source>
</evidence>
<evidence type="ECO:0000256" key="5">
    <source>
        <dbReference type="ARBA" id="ARBA00023288"/>
    </source>
</evidence>
<dbReference type="SUPFAM" id="SSF53850">
    <property type="entry name" value="Periplasmic binding protein-like II"/>
    <property type="match status" value="1"/>
</dbReference>
<keyword evidence="1" id="KW-1003">Cell membrane</keyword>
<dbReference type="InterPro" id="IPR006059">
    <property type="entry name" value="SBP"/>
</dbReference>
<name>A0A7S8MXM1_9MICO</name>
<sequence length="438" mass="47151">MARKIWTVAAGLAATGLVLTGCSGSGGGNSTEGTDGDVSGDVTFVTWRTDLIQDGTFDEYAAQFHEMYPDATVTFEGITDYEGEMRTRLSTDNYGDVLGIPNSVLPDQFSDFFEPLGQTDELADTYRFLAPKSYEGVQYGLALGGNANGIVYNTDVFEQAGITALPKTEDEWLDALAKIKENTDAIPLYTNYKDGWPLSQWSGNIGAITGNPDAQNDMAHDDTPWTNDTDIYAIDSLIYDSVAARLTEEDPLTTNWEQSKVDFATGKIAAMALGSWAISQLQGAAEDNGIDPSVVGYMTFPATAPDGEQYAVVGGDYNLGINVHSDVKPAAKAWIDFLLEDSGFTDTQGMVSALLADPLPDNLAGLTDEGVQLMELNPAPAGEEALFNNIADAAQIDIWGNIYRQKLIDIARGAAPGDKQSYFDELNQRWTDAIAQVG</sequence>
<dbReference type="PANTHER" id="PTHR43649">
    <property type="entry name" value="ARABINOSE-BINDING PROTEIN-RELATED"/>
    <property type="match status" value="1"/>
</dbReference>
<evidence type="ECO:0000256" key="1">
    <source>
        <dbReference type="ARBA" id="ARBA00022475"/>
    </source>
</evidence>
<keyword evidence="5" id="KW-0449">Lipoprotein</keyword>
<dbReference type="Gene3D" id="3.40.190.10">
    <property type="entry name" value="Periplasmic binding protein-like II"/>
    <property type="match status" value="2"/>
</dbReference>
<keyword evidence="8" id="KW-1185">Reference proteome</keyword>
<organism evidence="7 8">
    <name type="scientific">Microbacterium schleiferi</name>
    <dbReference type="NCBI Taxonomy" id="69362"/>
    <lineage>
        <taxon>Bacteria</taxon>
        <taxon>Bacillati</taxon>
        <taxon>Actinomycetota</taxon>
        <taxon>Actinomycetes</taxon>
        <taxon>Micrococcales</taxon>
        <taxon>Microbacteriaceae</taxon>
        <taxon>Microbacterium</taxon>
    </lineage>
</organism>
<keyword evidence="3" id="KW-0472">Membrane</keyword>
<reference evidence="7 8" key="1">
    <citation type="submission" date="2020-11" db="EMBL/GenBank/DDBJ databases">
        <title>Amino acid is mineralized and recycled by bacteria in oceanic microbiome.</title>
        <authorList>
            <person name="Zheng L.Y."/>
        </authorList>
    </citation>
    <scope>NUCLEOTIDE SEQUENCE [LARGE SCALE GENOMIC DNA]</scope>
    <source>
        <strain evidence="7 8">A32-1</strain>
    </source>
</reference>
<dbReference type="PANTHER" id="PTHR43649:SF33">
    <property type="entry name" value="POLYGALACTURONAN_RHAMNOGALACTURONAN-BINDING PROTEIN YTCQ"/>
    <property type="match status" value="1"/>
</dbReference>
<evidence type="ECO:0000313" key="7">
    <source>
        <dbReference type="EMBL" id="QPE05119.1"/>
    </source>
</evidence>
<dbReference type="InterPro" id="IPR050490">
    <property type="entry name" value="Bact_solute-bd_prot1"/>
</dbReference>
<accession>A0A7S8MXM1</accession>
<feature type="chain" id="PRO_5038518938" evidence="6">
    <location>
        <begin position="21"/>
        <end position="438"/>
    </location>
</feature>
<dbReference type="AlphaFoldDB" id="A0A7S8MXM1"/>
<dbReference type="EMBL" id="CP064760">
    <property type="protein sequence ID" value="QPE05119.1"/>
    <property type="molecule type" value="Genomic_DNA"/>
</dbReference>
<keyword evidence="4" id="KW-0564">Palmitate</keyword>
<evidence type="ECO:0000256" key="6">
    <source>
        <dbReference type="SAM" id="SignalP"/>
    </source>
</evidence>